<dbReference type="PROSITE" id="PS51296">
    <property type="entry name" value="RIESKE"/>
    <property type="match status" value="1"/>
</dbReference>
<comment type="cofactor">
    <cofactor evidence="5">
        <name>[2Fe-2S] cluster</name>
        <dbReference type="ChEBI" id="CHEBI:190135"/>
    </cofactor>
</comment>
<dbReference type="GO" id="GO:0016705">
    <property type="term" value="F:oxidoreductase activity, acting on paired donors, with incorporation or reduction of molecular oxygen"/>
    <property type="evidence" value="ECO:0007669"/>
    <property type="project" value="UniProtKB-ARBA"/>
</dbReference>
<evidence type="ECO:0000259" key="7">
    <source>
        <dbReference type="PROSITE" id="PS51296"/>
    </source>
</evidence>
<evidence type="ECO:0000256" key="4">
    <source>
        <dbReference type="ARBA" id="ARBA00023014"/>
    </source>
</evidence>
<dbReference type="OrthoDB" id="593800at2"/>
<dbReference type="GO" id="GO:0004497">
    <property type="term" value="F:monooxygenase activity"/>
    <property type="evidence" value="ECO:0007669"/>
    <property type="project" value="UniProtKB-ARBA"/>
</dbReference>
<dbReference type="CDD" id="cd03467">
    <property type="entry name" value="Rieske"/>
    <property type="match status" value="1"/>
</dbReference>
<evidence type="ECO:0000256" key="2">
    <source>
        <dbReference type="ARBA" id="ARBA00022723"/>
    </source>
</evidence>
<dbReference type="Gene3D" id="2.102.10.10">
    <property type="entry name" value="Rieske [2Fe-2S] iron-sulphur domain"/>
    <property type="match status" value="1"/>
</dbReference>
<evidence type="ECO:0000313" key="9">
    <source>
        <dbReference type="Proteomes" id="UP000309673"/>
    </source>
</evidence>
<dbReference type="AlphaFoldDB" id="A0A4V5LSD3"/>
<gene>
    <name evidence="8" type="ORF">E5161_07135</name>
</gene>
<dbReference type="Proteomes" id="UP000309673">
    <property type="component" value="Unassembled WGS sequence"/>
</dbReference>
<dbReference type="PANTHER" id="PTHR21496">
    <property type="entry name" value="FERREDOXIN-RELATED"/>
    <property type="match status" value="1"/>
</dbReference>
<keyword evidence="4" id="KW-0411">Iron-sulfur</keyword>
<sequence length="137" mass="15408">MSSKIKHRLVVSPSSDLQEGQRLLIEVNGSEIGIIRAEGKCYAFRNACPHQGVQMIYGSVTGTMLPSDPHQYVYGQHNEIIRCPLHGWEFNLQTGKAVFSPSVSMIKYDVQEEDGSIVLYLDKSPERVVRKSFHCVL</sequence>
<dbReference type="InterPro" id="IPR017941">
    <property type="entry name" value="Rieske_2Fe-2S"/>
</dbReference>
<dbReference type="RefSeq" id="WP_136777038.1">
    <property type="nucleotide sequence ID" value="NZ_SUPK01000003.1"/>
</dbReference>
<organism evidence="8 9">
    <name type="scientific">Cohnella pontilimi</name>
    <dbReference type="NCBI Taxonomy" id="2564100"/>
    <lineage>
        <taxon>Bacteria</taxon>
        <taxon>Bacillati</taxon>
        <taxon>Bacillota</taxon>
        <taxon>Bacilli</taxon>
        <taxon>Bacillales</taxon>
        <taxon>Paenibacillaceae</taxon>
        <taxon>Cohnella</taxon>
    </lineage>
</organism>
<feature type="domain" description="Rieske" evidence="7">
    <location>
        <begin position="9"/>
        <end position="119"/>
    </location>
</feature>
<evidence type="ECO:0000256" key="5">
    <source>
        <dbReference type="ARBA" id="ARBA00034078"/>
    </source>
</evidence>
<evidence type="ECO:0000313" key="8">
    <source>
        <dbReference type="EMBL" id="TJY42619.1"/>
    </source>
</evidence>
<reference evidence="8 9" key="1">
    <citation type="submission" date="2019-04" db="EMBL/GenBank/DDBJ databases">
        <title>Cohnella sp. nov., isolated from soil.</title>
        <authorList>
            <person name="Kim W."/>
        </authorList>
    </citation>
    <scope>NUCLEOTIDE SEQUENCE [LARGE SCALE GENOMIC DNA]</scope>
    <source>
        <strain evidence="8 9">CAU 1483</strain>
    </source>
</reference>
<comment type="caution">
    <text evidence="8">The sequence shown here is derived from an EMBL/GenBank/DDBJ whole genome shotgun (WGS) entry which is preliminary data.</text>
</comment>
<evidence type="ECO:0000256" key="1">
    <source>
        <dbReference type="ARBA" id="ARBA00022714"/>
    </source>
</evidence>
<dbReference type="GO" id="GO:0046872">
    <property type="term" value="F:metal ion binding"/>
    <property type="evidence" value="ECO:0007669"/>
    <property type="project" value="UniProtKB-KW"/>
</dbReference>
<dbReference type="InterPro" id="IPR036922">
    <property type="entry name" value="Rieske_2Fe-2S_sf"/>
</dbReference>
<proteinExistence type="inferred from homology"/>
<evidence type="ECO:0000256" key="6">
    <source>
        <dbReference type="ARBA" id="ARBA00038001"/>
    </source>
</evidence>
<protein>
    <submittedName>
        <fullName evidence="8">Rieske (2Fe-2S) protein</fullName>
    </submittedName>
</protein>
<keyword evidence="3" id="KW-0408">Iron</keyword>
<dbReference type="SUPFAM" id="SSF50022">
    <property type="entry name" value="ISP domain"/>
    <property type="match status" value="1"/>
</dbReference>
<comment type="similarity">
    <text evidence="6">Belongs to the bacterial ring-hydroxylating dioxygenase ferredoxin component family.</text>
</comment>
<dbReference type="Pfam" id="PF00355">
    <property type="entry name" value="Rieske"/>
    <property type="match status" value="1"/>
</dbReference>
<dbReference type="EMBL" id="SUPK01000003">
    <property type="protein sequence ID" value="TJY42619.1"/>
    <property type="molecule type" value="Genomic_DNA"/>
</dbReference>
<accession>A0A4V5LSD3</accession>
<name>A0A4V5LSD3_9BACL</name>
<keyword evidence="9" id="KW-1185">Reference proteome</keyword>
<dbReference type="PANTHER" id="PTHR21496:SF0">
    <property type="entry name" value="RIESKE DOMAIN-CONTAINING PROTEIN"/>
    <property type="match status" value="1"/>
</dbReference>
<evidence type="ECO:0000256" key="3">
    <source>
        <dbReference type="ARBA" id="ARBA00023004"/>
    </source>
</evidence>
<dbReference type="GO" id="GO:0051537">
    <property type="term" value="F:2 iron, 2 sulfur cluster binding"/>
    <property type="evidence" value="ECO:0007669"/>
    <property type="project" value="UniProtKB-KW"/>
</dbReference>
<keyword evidence="1" id="KW-0001">2Fe-2S</keyword>
<keyword evidence="2" id="KW-0479">Metal-binding</keyword>